<dbReference type="EC" id="2.8.1.7" evidence="3"/>
<dbReference type="OrthoDB" id="420046at2759"/>
<evidence type="ECO:0000313" key="9">
    <source>
        <dbReference type="EMBL" id="BAM39579.1"/>
    </source>
</evidence>
<dbReference type="OMA" id="LVTWQQI"/>
<dbReference type="KEGG" id="tot:TOT_010001352"/>
<keyword evidence="5" id="KW-0663">Pyridoxal phosphate</keyword>
<dbReference type="GO" id="GO:0030170">
    <property type="term" value="F:pyridoxal phosphate binding"/>
    <property type="evidence" value="ECO:0007669"/>
    <property type="project" value="InterPro"/>
</dbReference>
<dbReference type="SUPFAM" id="SSF53383">
    <property type="entry name" value="PLP-dependent transferases"/>
    <property type="match status" value="1"/>
</dbReference>
<accession>J4DNU7</accession>
<comment type="catalytic activity">
    <reaction evidence="6">
        <text>(sulfur carrier)-H + L-cysteine = (sulfur carrier)-SH + L-alanine</text>
        <dbReference type="Rhea" id="RHEA:43892"/>
        <dbReference type="Rhea" id="RHEA-COMP:14737"/>
        <dbReference type="Rhea" id="RHEA-COMP:14739"/>
        <dbReference type="ChEBI" id="CHEBI:29917"/>
        <dbReference type="ChEBI" id="CHEBI:35235"/>
        <dbReference type="ChEBI" id="CHEBI:57972"/>
        <dbReference type="ChEBI" id="CHEBI:64428"/>
        <dbReference type="EC" id="2.8.1.7"/>
    </reaction>
</comment>
<dbReference type="CDD" id="cd06453">
    <property type="entry name" value="SufS_like"/>
    <property type="match status" value="1"/>
</dbReference>
<dbReference type="InterPro" id="IPR015424">
    <property type="entry name" value="PyrdxlP-dep_Trfase"/>
</dbReference>
<comment type="similarity">
    <text evidence="2">Belongs to the class-V pyridoxal-phosphate-dependent aminotransferase family. Csd subfamily.</text>
</comment>
<evidence type="ECO:0000256" key="4">
    <source>
        <dbReference type="ARBA" id="ARBA00022679"/>
    </source>
</evidence>
<proteinExistence type="inferred from homology"/>
<evidence type="ECO:0000259" key="8">
    <source>
        <dbReference type="Pfam" id="PF00266"/>
    </source>
</evidence>
<dbReference type="Proteomes" id="UP000003786">
    <property type="component" value="Chromosome 1"/>
</dbReference>
<reference evidence="9 10" key="1">
    <citation type="journal article" date="2012" name="MBio">
        <title>Comparative genome analysis of three eukaryotic parasites with differing abilities to transform leukocytes reveals key mediators of Theileria-induced leukocyte transformation.</title>
        <authorList>
            <person name="Hayashida K."/>
            <person name="Hara Y."/>
            <person name="Abe T."/>
            <person name="Yamasaki C."/>
            <person name="Toyoda A."/>
            <person name="Kosuge T."/>
            <person name="Suzuki Y."/>
            <person name="Sato Y."/>
            <person name="Kawashima S."/>
            <person name="Katayama T."/>
            <person name="Wakaguri H."/>
            <person name="Inoue N."/>
            <person name="Homma K."/>
            <person name="Tada-Umezaki M."/>
            <person name="Yagi Y."/>
            <person name="Fujii Y."/>
            <person name="Habara T."/>
            <person name="Kanehisa M."/>
            <person name="Watanabe H."/>
            <person name="Ito K."/>
            <person name="Gojobori T."/>
            <person name="Sugawara H."/>
            <person name="Imanishi T."/>
            <person name="Weir W."/>
            <person name="Gardner M."/>
            <person name="Pain A."/>
            <person name="Shiels B."/>
            <person name="Hattori M."/>
            <person name="Nene V."/>
            <person name="Sugimoto C."/>
        </authorList>
    </citation>
    <scope>NUCLEOTIDE SEQUENCE [LARGE SCALE GENOMIC DNA]</scope>
    <source>
        <strain evidence="9 10">Shintoku</strain>
    </source>
</reference>
<dbReference type="InterPro" id="IPR016454">
    <property type="entry name" value="Cysteine_dSase"/>
</dbReference>
<evidence type="ECO:0000256" key="5">
    <source>
        <dbReference type="ARBA" id="ARBA00022898"/>
    </source>
</evidence>
<name>J4DNU7_THEOR</name>
<dbReference type="InterPro" id="IPR000192">
    <property type="entry name" value="Aminotrans_V_dom"/>
</dbReference>
<dbReference type="eggNOG" id="KOG1549">
    <property type="taxonomic scope" value="Eukaryota"/>
</dbReference>
<dbReference type="Gene3D" id="3.90.1150.10">
    <property type="entry name" value="Aspartate Aminotransferase, domain 1"/>
    <property type="match status" value="1"/>
</dbReference>
<dbReference type="InterPro" id="IPR015421">
    <property type="entry name" value="PyrdxlP-dep_Trfase_major"/>
</dbReference>
<evidence type="ECO:0000313" key="10">
    <source>
        <dbReference type="Proteomes" id="UP000003786"/>
    </source>
</evidence>
<evidence type="ECO:0000256" key="6">
    <source>
        <dbReference type="ARBA" id="ARBA00050776"/>
    </source>
</evidence>
<dbReference type="RefSeq" id="XP_009689880.1">
    <property type="nucleotide sequence ID" value="XM_009691585.1"/>
</dbReference>
<gene>
    <name evidence="9" type="ORF">TOT_010001352</name>
</gene>
<protein>
    <recommendedName>
        <fullName evidence="3">cysteine desulfurase</fullName>
        <ecNumber evidence="3">2.8.1.7</ecNumber>
    </recommendedName>
</protein>
<dbReference type="GO" id="GO:0031071">
    <property type="term" value="F:cysteine desulfurase activity"/>
    <property type="evidence" value="ECO:0007669"/>
    <property type="project" value="UniProtKB-EC"/>
</dbReference>
<dbReference type="PANTHER" id="PTHR43586">
    <property type="entry name" value="CYSTEINE DESULFURASE"/>
    <property type="match status" value="1"/>
</dbReference>
<dbReference type="STRING" id="869250.J4DNU7"/>
<dbReference type="Pfam" id="PF00266">
    <property type="entry name" value="Aminotran_5"/>
    <property type="match status" value="1"/>
</dbReference>
<comment type="cofactor">
    <cofactor evidence="1 7">
        <name>pyridoxal 5'-phosphate</name>
        <dbReference type="ChEBI" id="CHEBI:597326"/>
    </cofactor>
</comment>
<evidence type="ECO:0000256" key="7">
    <source>
        <dbReference type="RuleBase" id="RU004504"/>
    </source>
</evidence>
<dbReference type="Gene3D" id="3.40.640.10">
    <property type="entry name" value="Type I PLP-dependent aspartate aminotransferase-like (Major domain)"/>
    <property type="match status" value="1"/>
</dbReference>
<dbReference type="PIRSF" id="PIRSF005572">
    <property type="entry name" value="NifS"/>
    <property type="match status" value="1"/>
</dbReference>
<dbReference type="EMBL" id="AP011946">
    <property type="protein sequence ID" value="BAM39579.1"/>
    <property type="molecule type" value="Genomic_DNA"/>
</dbReference>
<dbReference type="GeneID" id="20714151"/>
<feature type="domain" description="Aminotransferase class V" evidence="8">
    <location>
        <begin position="63"/>
        <end position="438"/>
    </location>
</feature>
<dbReference type="PROSITE" id="PS00595">
    <property type="entry name" value="AA_TRANSFER_CLASS_5"/>
    <property type="match status" value="1"/>
</dbReference>
<dbReference type="GO" id="GO:0006534">
    <property type="term" value="P:cysteine metabolic process"/>
    <property type="evidence" value="ECO:0007669"/>
    <property type="project" value="InterPro"/>
</dbReference>
<evidence type="ECO:0000256" key="1">
    <source>
        <dbReference type="ARBA" id="ARBA00001933"/>
    </source>
</evidence>
<dbReference type="InterPro" id="IPR010970">
    <property type="entry name" value="Cys_dSase_SufS"/>
</dbReference>
<dbReference type="InterPro" id="IPR015422">
    <property type="entry name" value="PyrdxlP-dep_Trfase_small"/>
</dbReference>
<dbReference type="PANTHER" id="PTHR43586:SF8">
    <property type="entry name" value="CYSTEINE DESULFURASE 1, CHLOROPLASTIC"/>
    <property type="match status" value="1"/>
</dbReference>
<keyword evidence="10" id="KW-1185">Reference proteome</keyword>
<evidence type="ECO:0000256" key="3">
    <source>
        <dbReference type="ARBA" id="ARBA00012239"/>
    </source>
</evidence>
<keyword evidence="4" id="KW-0808">Transferase</keyword>
<dbReference type="AlphaFoldDB" id="J4DNU7"/>
<organism evidence="9 10">
    <name type="scientific">Theileria orientalis strain Shintoku</name>
    <dbReference type="NCBI Taxonomy" id="869250"/>
    <lineage>
        <taxon>Eukaryota</taxon>
        <taxon>Sar</taxon>
        <taxon>Alveolata</taxon>
        <taxon>Apicomplexa</taxon>
        <taxon>Aconoidasida</taxon>
        <taxon>Piroplasmida</taxon>
        <taxon>Theileriidae</taxon>
        <taxon>Theileria</taxon>
    </lineage>
</organism>
<evidence type="ECO:0000256" key="2">
    <source>
        <dbReference type="ARBA" id="ARBA00010447"/>
    </source>
</evidence>
<dbReference type="InterPro" id="IPR020578">
    <property type="entry name" value="Aminotrans_V_PyrdxlP_BS"/>
</dbReference>
<dbReference type="VEuPathDB" id="PiroplasmaDB:TOT_010001352"/>
<sequence>MTCITNSLKVDNKNNLLFLTPLIATKEVLKTHTVHHPVEKIDGLARDQFKILNRNDHGLKDLVYLNNATTTHKPEIVLEAVYDYYTTHNFSVYRGSGTHHDQISTSIYENARKKIADFVNALDSTEILFTSGVTESLNFVSNTWGLKYLKRDDVVLLPFSEHNSNLLPWRNICEKVGCTIEHVKVSVCLLKNGKVDLEDLRHLLESRKAKILCCGHSSNVVGVVQDLKTITKLAHQYGCYVLADAAQTVGKVKIDVQDMDVDFLAGSGHKMYGPTGIGFLYFKKHLLEDLEPQKTGGGIVKEVTFEGCEYLDAPYRFEAGTPPIAQAIGLGAAVDFINSVGIDKIQGHSKKLLLYLYEKVKDMVTLYNFDPKLERLPILAFNVEGVDPFDLCSLLATKNIITRAGKHCANILHKTYYCTNTIRVSLAMYNNSREIDIFVDALKDAIKTLKPLNGAI</sequence>